<feature type="binding site" evidence="9">
    <location>
        <position position="63"/>
    </location>
    <ligand>
        <name>Zn(2+)</name>
        <dbReference type="ChEBI" id="CHEBI:29105"/>
    </ligand>
</feature>
<dbReference type="InterPro" id="IPR013087">
    <property type="entry name" value="Znf_C2H2_type"/>
</dbReference>
<feature type="region of interest" description="Disordered" evidence="10">
    <location>
        <begin position="181"/>
        <end position="248"/>
    </location>
</feature>
<keyword evidence="6" id="KW-0804">Transcription</keyword>
<dbReference type="EMBL" id="JAHIBW010000024">
    <property type="protein sequence ID" value="KAG7298334.1"/>
    <property type="molecule type" value="Genomic_DNA"/>
</dbReference>
<evidence type="ECO:0000256" key="4">
    <source>
        <dbReference type="ARBA" id="ARBA00022833"/>
    </source>
</evidence>
<keyword evidence="4 9" id="KW-0862">Zinc</keyword>
<dbReference type="PROSITE" id="PS00028">
    <property type="entry name" value="ZINC_FINGER_C2H2_1"/>
    <property type="match status" value="9"/>
</dbReference>
<keyword evidence="14" id="KW-1185">Reference proteome</keyword>
<feature type="domain" description="ZAD" evidence="12">
    <location>
        <begin position="8"/>
        <end position="87"/>
    </location>
</feature>
<feature type="domain" description="C2H2-type" evidence="11">
    <location>
        <begin position="395"/>
        <end position="423"/>
    </location>
</feature>
<evidence type="ECO:0000313" key="13">
    <source>
        <dbReference type="EMBL" id="KAG7298334.1"/>
    </source>
</evidence>
<dbReference type="SMART" id="SM00868">
    <property type="entry name" value="zf-AD"/>
    <property type="match status" value="1"/>
</dbReference>
<evidence type="ECO:0000256" key="10">
    <source>
        <dbReference type="SAM" id="MobiDB-lite"/>
    </source>
</evidence>
<feature type="binding site" evidence="9">
    <location>
        <position position="60"/>
    </location>
    <ligand>
        <name>Zn(2+)</name>
        <dbReference type="ChEBI" id="CHEBI:29105"/>
    </ligand>
</feature>
<dbReference type="Gene3D" id="3.30.160.60">
    <property type="entry name" value="Classic Zinc Finger"/>
    <property type="match status" value="5"/>
</dbReference>
<dbReference type="InterPro" id="IPR036236">
    <property type="entry name" value="Znf_C2H2_sf"/>
</dbReference>
<feature type="binding site" evidence="9">
    <location>
        <position position="13"/>
    </location>
    <ligand>
        <name>Zn(2+)</name>
        <dbReference type="ChEBI" id="CHEBI:29105"/>
    </ligand>
</feature>
<evidence type="ECO:0000259" key="12">
    <source>
        <dbReference type="PROSITE" id="PS51915"/>
    </source>
</evidence>
<dbReference type="Pfam" id="PF13912">
    <property type="entry name" value="zf-C2H2_6"/>
    <property type="match status" value="1"/>
</dbReference>
<feature type="compositionally biased region" description="Basic and acidic residues" evidence="10">
    <location>
        <begin position="125"/>
        <end position="136"/>
    </location>
</feature>
<keyword evidence="5" id="KW-0805">Transcription regulation</keyword>
<evidence type="ECO:0000313" key="14">
    <source>
        <dbReference type="Proteomes" id="UP000823941"/>
    </source>
</evidence>
<feature type="domain" description="C2H2-type" evidence="11">
    <location>
        <begin position="482"/>
        <end position="510"/>
    </location>
</feature>
<proteinExistence type="predicted"/>
<evidence type="ECO:0000256" key="9">
    <source>
        <dbReference type="PROSITE-ProRule" id="PRU01263"/>
    </source>
</evidence>
<feature type="binding site" evidence="9">
    <location>
        <position position="10"/>
    </location>
    <ligand>
        <name>Zn(2+)</name>
        <dbReference type="ChEBI" id="CHEBI:29105"/>
    </ligand>
</feature>
<dbReference type="Proteomes" id="UP000823941">
    <property type="component" value="Chromosome 24"/>
</dbReference>
<keyword evidence="8" id="KW-0863">Zinc-finger</keyword>
<feature type="domain" description="C2H2-type" evidence="11">
    <location>
        <begin position="422"/>
        <end position="450"/>
    </location>
</feature>
<dbReference type="SMART" id="SM00355">
    <property type="entry name" value="ZnF_C2H2"/>
    <property type="match status" value="10"/>
</dbReference>
<evidence type="ECO:0000256" key="2">
    <source>
        <dbReference type="ARBA" id="ARBA00022723"/>
    </source>
</evidence>
<dbReference type="Gene3D" id="3.40.1800.20">
    <property type="match status" value="1"/>
</dbReference>
<gene>
    <name evidence="13" type="ORF">JYU34_017936</name>
</gene>
<comment type="caution">
    <text evidence="13">The sequence shown here is derived from an EMBL/GenBank/DDBJ whole genome shotgun (WGS) entry which is preliminary data.</text>
</comment>
<feature type="domain" description="C2H2-type" evidence="11">
    <location>
        <begin position="567"/>
        <end position="590"/>
    </location>
</feature>
<name>A0ABQ7PZC6_PLUXY</name>
<evidence type="ECO:0000256" key="8">
    <source>
        <dbReference type="PROSITE-ProRule" id="PRU00042"/>
    </source>
</evidence>
<evidence type="ECO:0000256" key="1">
    <source>
        <dbReference type="ARBA" id="ARBA00004123"/>
    </source>
</evidence>
<dbReference type="InterPro" id="IPR012934">
    <property type="entry name" value="Znf_AD"/>
</dbReference>
<feature type="domain" description="C2H2-type" evidence="11">
    <location>
        <begin position="539"/>
        <end position="566"/>
    </location>
</feature>
<keyword evidence="7" id="KW-0539">Nucleus</keyword>
<feature type="region of interest" description="Disordered" evidence="10">
    <location>
        <begin position="119"/>
        <end position="159"/>
    </location>
</feature>
<feature type="domain" description="C2H2-type" evidence="11">
    <location>
        <begin position="276"/>
        <end position="304"/>
    </location>
</feature>
<evidence type="ECO:0000256" key="5">
    <source>
        <dbReference type="ARBA" id="ARBA00023015"/>
    </source>
</evidence>
<sequence length="594" mass="68219">MDSFLISGICRCCASEGPSKNLINKYKWMGEEEVYSEMLKDCFDVTLHSTDDPATNGGICEVCITQLRNAYNFKKQVIVTEEFFKRRLLDGEHTFTADIKLEVDRGDCSASENDIDAADDLDSEMSVKSEQDEEKPKRRKVTARASTSRAAKKVKAEDAKSTQNWDGQIVIKIEPIQARAAVSGASQNKDISEERKRQVTVKQEKSKTVKNIRLKDGNKNQFKRDSVDNRKPNPELAKRENFKKKKEEFAKHRSNIQTILKYTNATPILNRNTLGYGCCFCHEQYSQPGDLKKHTLEDHNEDKLKYLEEKTLRCYVARIDITGLKCQLCDAKIDSIEEMVSHLQDPHKKPYFTDIKSRVVPFKFDNDTLSCVYCLNRFSQFKLLQDHMHTHFRNYICAVCDKGYVNASNLQAHSNLHKTGEYPCTVCGKMFSSLISMKNHFGQRHKFEGKTAICPHCGERFGSNRTRNAHMVAEHGTTPVLLKCQACDQSFPHQRALLRHTKRDHLMERKHSCNECEKSFFSKSSLQSHMTTHTGVKDFKCDVCSKTYARKKTLTEHMRIHNDDRRFSCAHCSLTFVQKCSMKGHMKSKHGVVE</sequence>
<organism evidence="13 14">
    <name type="scientific">Plutella xylostella</name>
    <name type="common">Diamondback moth</name>
    <name type="synonym">Plutella maculipennis</name>
    <dbReference type="NCBI Taxonomy" id="51655"/>
    <lineage>
        <taxon>Eukaryota</taxon>
        <taxon>Metazoa</taxon>
        <taxon>Ecdysozoa</taxon>
        <taxon>Arthropoda</taxon>
        <taxon>Hexapoda</taxon>
        <taxon>Insecta</taxon>
        <taxon>Pterygota</taxon>
        <taxon>Neoptera</taxon>
        <taxon>Endopterygota</taxon>
        <taxon>Lepidoptera</taxon>
        <taxon>Glossata</taxon>
        <taxon>Ditrysia</taxon>
        <taxon>Yponomeutoidea</taxon>
        <taxon>Plutellidae</taxon>
        <taxon>Plutella</taxon>
    </lineage>
</organism>
<dbReference type="PANTHER" id="PTHR24399:SF23">
    <property type="entry name" value="C2H2-TYPE DOMAIN-CONTAINING PROTEIN"/>
    <property type="match status" value="1"/>
</dbReference>
<keyword evidence="3" id="KW-0677">Repeat</keyword>
<evidence type="ECO:0000256" key="6">
    <source>
        <dbReference type="ARBA" id="ARBA00023163"/>
    </source>
</evidence>
<protein>
    <submittedName>
        <fullName evidence="13">Uncharacterized protein</fullName>
    </submittedName>
</protein>
<accession>A0ABQ7PZC6</accession>
<evidence type="ECO:0000256" key="3">
    <source>
        <dbReference type="ARBA" id="ARBA00022737"/>
    </source>
</evidence>
<feature type="domain" description="C2H2-type" evidence="11">
    <location>
        <begin position="511"/>
        <end position="538"/>
    </location>
</feature>
<dbReference type="Pfam" id="PF00096">
    <property type="entry name" value="zf-C2H2"/>
    <property type="match status" value="3"/>
</dbReference>
<evidence type="ECO:0000259" key="11">
    <source>
        <dbReference type="PROSITE" id="PS50157"/>
    </source>
</evidence>
<dbReference type="Pfam" id="PF07776">
    <property type="entry name" value="zf-AD"/>
    <property type="match status" value="1"/>
</dbReference>
<keyword evidence="2 9" id="KW-0479">Metal-binding</keyword>
<dbReference type="PROSITE" id="PS50157">
    <property type="entry name" value="ZINC_FINGER_C2H2_2"/>
    <property type="match status" value="7"/>
</dbReference>
<reference evidence="13 14" key="1">
    <citation type="submission" date="2021-06" db="EMBL/GenBank/DDBJ databases">
        <title>A haploid diamondback moth (Plutella xylostella L.) genome assembly resolves 31 chromosomes and identifies a diamide resistance mutation.</title>
        <authorList>
            <person name="Ward C.M."/>
            <person name="Perry K.D."/>
            <person name="Baker G."/>
            <person name="Powis K."/>
            <person name="Heckel D.G."/>
            <person name="Baxter S.W."/>
        </authorList>
    </citation>
    <scope>NUCLEOTIDE SEQUENCE [LARGE SCALE GENOMIC DNA]</scope>
    <source>
        <strain evidence="13 14">LV</strain>
        <tissue evidence="13">Single pupa</tissue>
    </source>
</reference>
<feature type="compositionally biased region" description="Basic and acidic residues" evidence="10">
    <location>
        <begin position="190"/>
        <end position="248"/>
    </location>
</feature>
<dbReference type="PANTHER" id="PTHR24399">
    <property type="entry name" value="ZINC FINGER AND BTB DOMAIN-CONTAINING"/>
    <property type="match status" value="1"/>
</dbReference>
<dbReference type="SUPFAM" id="SSF57716">
    <property type="entry name" value="Glucocorticoid receptor-like (DNA-binding domain)"/>
    <property type="match status" value="1"/>
</dbReference>
<comment type="subcellular location">
    <subcellularLocation>
        <location evidence="1">Nucleus</location>
    </subcellularLocation>
</comment>
<evidence type="ECO:0000256" key="7">
    <source>
        <dbReference type="ARBA" id="ARBA00023242"/>
    </source>
</evidence>
<dbReference type="PROSITE" id="PS51915">
    <property type="entry name" value="ZAD"/>
    <property type="match status" value="1"/>
</dbReference>
<dbReference type="SUPFAM" id="SSF57667">
    <property type="entry name" value="beta-beta-alpha zinc fingers"/>
    <property type="match status" value="4"/>
</dbReference>